<feature type="domain" description="RPN1 N-terminal" evidence="6">
    <location>
        <begin position="1"/>
        <end position="259"/>
    </location>
</feature>
<dbReference type="InterPro" id="IPR041433">
    <property type="entry name" value="RPN1_C"/>
</dbReference>
<dbReference type="Pfam" id="PF01851">
    <property type="entry name" value="PC_rep"/>
    <property type="match status" value="1"/>
</dbReference>
<comment type="function">
    <text evidence="4">Acts as a regulatory subunit of the 26 proteasome which is involved in the ATP-dependent degradation of ubiquitinated proteins.</text>
</comment>
<organism evidence="8 9">
    <name type="scientific">Pycnococcus provasolii</name>
    <dbReference type="NCBI Taxonomy" id="41880"/>
    <lineage>
        <taxon>Eukaryota</taxon>
        <taxon>Viridiplantae</taxon>
        <taxon>Chlorophyta</taxon>
        <taxon>Pseudoscourfieldiophyceae</taxon>
        <taxon>Pseudoscourfieldiales</taxon>
        <taxon>Pycnococcaceae</taxon>
        <taxon>Pycnococcus</taxon>
    </lineage>
</organism>
<evidence type="ECO:0000259" key="6">
    <source>
        <dbReference type="Pfam" id="PF17781"/>
    </source>
</evidence>
<keyword evidence="9" id="KW-1185">Reference proteome</keyword>
<dbReference type="Pfam" id="PF18051">
    <property type="entry name" value="RPN1_C"/>
    <property type="match status" value="1"/>
</dbReference>
<dbReference type="InterPro" id="IPR016024">
    <property type="entry name" value="ARM-type_fold"/>
</dbReference>
<feature type="region of interest" description="Disordered" evidence="5">
    <location>
        <begin position="500"/>
        <end position="523"/>
    </location>
</feature>
<evidence type="ECO:0000313" key="8">
    <source>
        <dbReference type="EMBL" id="GHP10776.1"/>
    </source>
</evidence>
<evidence type="ECO:0000256" key="4">
    <source>
        <dbReference type="PIRNR" id="PIRNR015965"/>
    </source>
</evidence>
<dbReference type="PANTHER" id="PTHR10943">
    <property type="entry name" value="26S PROTEASOME NON-ATPASE REGULATORY SUBUNIT"/>
    <property type="match status" value="1"/>
</dbReference>
<dbReference type="PIRSF" id="PIRSF015965">
    <property type="entry name" value="26S_Psome_Rpn1"/>
    <property type="match status" value="1"/>
</dbReference>
<comment type="caution">
    <text evidence="8">The sequence shown here is derived from an EMBL/GenBank/DDBJ whole genome shotgun (WGS) entry which is preliminary data.</text>
</comment>
<dbReference type="AlphaFoldDB" id="A0A830HTH6"/>
<keyword evidence="2" id="KW-0677">Repeat</keyword>
<dbReference type="SUPFAM" id="SSF48371">
    <property type="entry name" value="ARM repeat"/>
    <property type="match status" value="1"/>
</dbReference>
<evidence type="ECO:0000259" key="7">
    <source>
        <dbReference type="Pfam" id="PF18051"/>
    </source>
</evidence>
<dbReference type="InterPro" id="IPR002015">
    <property type="entry name" value="Proteasome/cyclosome_rpt"/>
</dbReference>
<protein>
    <recommendedName>
        <fullName evidence="4">26S proteasome non-ATPase regulatory subunit 2 homolog</fullName>
    </recommendedName>
</protein>
<evidence type="ECO:0000256" key="1">
    <source>
        <dbReference type="ARBA" id="ARBA00005460"/>
    </source>
</evidence>
<evidence type="ECO:0000256" key="3">
    <source>
        <dbReference type="ARBA" id="ARBA00022942"/>
    </source>
</evidence>
<dbReference type="GO" id="GO:0008540">
    <property type="term" value="C:proteasome regulatory particle, base subcomplex"/>
    <property type="evidence" value="ECO:0007669"/>
    <property type="project" value="UniProtKB-UniRule"/>
</dbReference>
<dbReference type="InterPro" id="IPR016643">
    <property type="entry name" value="26S_Psome_Rpn1"/>
</dbReference>
<dbReference type="GO" id="GO:0043161">
    <property type="term" value="P:proteasome-mediated ubiquitin-dependent protein catabolic process"/>
    <property type="evidence" value="ECO:0007669"/>
    <property type="project" value="TreeGrafter"/>
</dbReference>
<dbReference type="GO" id="GO:0005634">
    <property type="term" value="C:nucleus"/>
    <property type="evidence" value="ECO:0007669"/>
    <property type="project" value="TreeGrafter"/>
</dbReference>
<proteinExistence type="inferred from homology"/>
<dbReference type="InterPro" id="IPR011989">
    <property type="entry name" value="ARM-like"/>
</dbReference>
<dbReference type="GO" id="GO:0042176">
    <property type="term" value="P:regulation of protein catabolic process"/>
    <property type="evidence" value="ECO:0007669"/>
    <property type="project" value="InterPro"/>
</dbReference>
<feature type="domain" description="26S proteasome non-ATPase regulatory subunit RPN1 C-terminal" evidence="7">
    <location>
        <begin position="847"/>
        <end position="896"/>
    </location>
</feature>
<reference evidence="8" key="1">
    <citation type="submission" date="2020-10" db="EMBL/GenBank/DDBJ databases">
        <title>Unveiling of a novel bifunctional photoreceptor, Dualchrome1, isolated from a cosmopolitan green alga.</title>
        <authorList>
            <person name="Suzuki S."/>
            <person name="Kawachi M."/>
        </authorList>
    </citation>
    <scope>NUCLEOTIDE SEQUENCE</scope>
    <source>
        <strain evidence="8">NIES 2893</strain>
    </source>
</reference>
<dbReference type="OrthoDB" id="10252509at2759"/>
<dbReference type="EMBL" id="BNJQ01000031">
    <property type="protein sequence ID" value="GHP10776.1"/>
    <property type="molecule type" value="Genomic_DNA"/>
</dbReference>
<comment type="subunit">
    <text evidence="4">Component of the 19S regulatory particle (RP/PA700) base subcomplex of the 26S proteasome. The 26S proteasome is composed of a core protease (CP), known as the 20S proteasome, capped at one or both ends by the 19S regulatory particle (RP/PA700). The RP/PA700 complex is composed of at least 17 different subunits in two subcomplexes, the base and the lid, which form the portions proximal and distal to the 20S proteolytic core, respectively.</text>
</comment>
<evidence type="ECO:0000256" key="2">
    <source>
        <dbReference type="ARBA" id="ARBA00022737"/>
    </source>
</evidence>
<gene>
    <name evidence="8" type="ORF">PPROV_000950700</name>
</gene>
<dbReference type="Gene3D" id="1.25.10.10">
    <property type="entry name" value="Leucine-rich Repeat Variant"/>
    <property type="match status" value="1"/>
</dbReference>
<dbReference type="PANTHER" id="PTHR10943:SF1">
    <property type="entry name" value="26S PROTEASOME NON-ATPASE REGULATORY SUBUNIT 2"/>
    <property type="match status" value="1"/>
</dbReference>
<accession>A0A830HTH6</accession>
<dbReference type="GO" id="GO:0030234">
    <property type="term" value="F:enzyme regulator activity"/>
    <property type="evidence" value="ECO:0007669"/>
    <property type="project" value="UniProtKB-UniRule"/>
</dbReference>
<dbReference type="GO" id="GO:0034515">
    <property type="term" value="C:proteasome storage granule"/>
    <property type="evidence" value="ECO:0007669"/>
    <property type="project" value="TreeGrafter"/>
</dbReference>
<keyword evidence="3 4" id="KW-0647">Proteasome</keyword>
<evidence type="ECO:0000256" key="5">
    <source>
        <dbReference type="SAM" id="MobiDB-lite"/>
    </source>
</evidence>
<name>A0A830HTH6_9CHLO</name>
<dbReference type="Pfam" id="PF17781">
    <property type="entry name" value="RPN1_RPN2_N"/>
    <property type="match status" value="1"/>
</dbReference>
<comment type="similarity">
    <text evidence="1 4">Belongs to the proteasome subunit S2 family.</text>
</comment>
<dbReference type="Proteomes" id="UP000660262">
    <property type="component" value="Unassembled WGS sequence"/>
</dbReference>
<feature type="compositionally biased region" description="Low complexity" evidence="5">
    <location>
        <begin position="500"/>
        <end position="520"/>
    </location>
</feature>
<dbReference type="InterPro" id="IPR040892">
    <property type="entry name" value="RPN1_N"/>
</dbReference>
<evidence type="ECO:0000313" key="9">
    <source>
        <dbReference type="Proteomes" id="UP000660262"/>
    </source>
</evidence>
<sequence>MAFGTKDKNECLSYRLEGSPISQTAADGSDGGIGDWGHEYVKHLAGEIGAEFNRRQMEPVEPVDPPTRSSSATDDELMHLVRLIVPFHILHNAEPDAVDLLIEVDQLATLPGYIDSKNCERTGLYLLSIASYLSEPDDDVALAAAYTIYRKCGKHQDAMRVALKRNAGDDVVSTFVDTKDAVERKQLCYLLARHGYWLDFEDGPAAVCFEDGGDSAEPLREALQGAISNARLSENYLSLARDLDVMEPKAAEDVYKSHLVEGGGRSASGSAAADSAQQNLAATYVNAFVNAGFGQDKLMLPASSSGGGENGEAEAADAAAPQVQWIYKNKEHGKTSAAGSIGMLLMWDVEGGLPQIDKYLYSTESHVIAGALLAVGMINANVRNECDPAYALLYDSVDRSKDLHVRTAAMLGLGIAYAGCRKEEVSSLLAPIISGEGDADDGTGAEEPLEVQAYAALALGMVFVSTCDEECTQAIISALMAKSATIVEAAAAEEDTAMAAEGANGDGNNSNTATPATTPSETKAKELAHDPMLHLLSLGLGLLFLNCGSKYDATMEILKTMLHPTLASYVTTVLEVCAYAGSGNVLMIQKLLTLCGEHPEEAPAAEGRDNDDEDRPKDKLAFPAHQPLAVLGLSLVGMSEDIGSEMLLRSFEHLLQYGEPCVRKAIPLAVALLCVSQPKVGIVDMLSRLSHDTDPEVAQNAIFALGIASAGTNNARVANILRQLSGYYYKDPSALFMVRIAQGLAHMGKGLLTLSPHHSDRLLISNVALSGLLVVLFAGLDMSSTLLSRKHHVLLYVLSTAMNPRMLMTLDGGEAGKELSAEEAAEVCALNKPLPISARVGEAVDVVAQAGKPKTVTGFQTHVTPVLLNTLDRAELGTDEYEPVTGVLEGFVLVKKVKGDDDLAAKKKE</sequence>